<proteinExistence type="predicted"/>
<keyword evidence="3" id="KW-1185">Reference proteome</keyword>
<evidence type="ECO:0000313" key="2">
    <source>
        <dbReference type="EMBL" id="MEQ2283090.1"/>
    </source>
</evidence>
<reference evidence="2 3" key="1">
    <citation type="submission" date="2021-06" db="EMBL/GenBank/DDBJ databases">
        <authorList>
            <person name="Palmer J.M."/>
        </authorList>
    </citation>
    <scope>NUCLEOTIDE SEQUENCE [LARGE SCALE GENOMIC DNA]</scope>
    <source>
        <strain evidence="2 3">AS_MEX2019</strain>
        <tissue evidence="2">Muscle</tissue>
    </source>
</reference>
<name>A0ABV0XNR5_9TELE</name>
<gene>
    <name evidence="2" type="ORF">AMECASPLE_007664</name>
</gene>
<feature type="region of interest" description="Disordered" evidence="1">
    <location>
        <begin position="109"/>
        <end position="133"/>
    </location>
</feature>
<dbReference type="EMBL" id="JAHRIP010009796">
    <property type="protein sequence ID" value="MEQ2283090.1"/>
    <property type="molecule type" value="Genomic_DNA"/>
</dbReference>
<feature type="compositionally biased region" description="Basic and acidic residues" evidence="1">
    <location>
        <begin position="117"/>
        <end position="133"/>
    </location>
</feature>
<organism evidence="2 3">
    <name type="scientific">Ameca splendens</name>
    <dbReference type="NCBI Taxonomy" id="208324"/>
    <lineage>
        <taxon>Eukaryota</taxon>
        <taxon>Metazoa</taxon>
        <taxon>Chordata</taxon>
        <taxon>Craniata</taxon>
        <taxon>Vertebrata</taxon>
        <taxon>Euteleostomi</taxon>
        <taxon>Actinopterygii</taxon>
        <taxon>Neopterygii</taxon>
        <taxon>Teleostei</taxon>
        <taxon>Neoteleostei</taxon>
        <taxon>Acanthomorphata</taxon>
        <taxon>Ovalentaria</taxon>
        <taxon>Atherinomorphae</taxon>
        <taxon>Cyprinodontiformes</taxon>
        <taxon>Goodeidae</taxon>
        <taxon>Ameca</taxon>
    </lineage>
</organism>
<dbReference type="Proteomes" id="UP001469553">
    <property type="component" value="Unassembled WGS sequence"/>
</dbReference>
<sequence length="133" mass="14916">MCLRWSRRWTGLLVKLSMESQEPRLEHQMFAMGGPSGAKAQDITVIRIMVGLKYLRAVKVVILWILHQKESAELVELIRTPTGFPIHIPLGPDPHLSVGTTDPSFSFWAPPGGTGEEGWRGFPHDLKPPRPDL</sequence>
<evidence type="ECO:0000313" key="3">
    <source>
        <dbReference type="Proteomes" id="UP001469553"/>
    </source>
</evidence>
<protein>
    <submittedName>
        <fullName evidence="2">Uncharacterized protein</fullName>
    </submittedName>
</protein>
<evidence type="ECO:0000256" key="1">
    <source>
        <dbReference type="SAM" id="MobiDB-lite"/>
    </source>
</evidence>
<comment type="caution">
    <text evidence="2">The sequence shown here is derived from an EMBL/GenBank/DDBJ whole genome shotgun (WGS) entry which is preliminary data.</text>
</comment>
<accession>A0ABV0XNR5</accession>